<comment type="caution">
    <text evidence="1">The sequence shown here is derived from an EMBL/GenBank/DDBJ whole genome shotgun (WGS) entry which is preliminary data.</text>
</comment>
<gene>
    <name evidence="1" type="ORF">ACFSC2_13330</name>
</gene>
<accession>A0ABW4HEG6</accession>
<dbReference type="RefSeq" id="WP_379814940.1">
    <property type="nucleotide sequence ID" value="NZ_JBHUDZ010000012.1"/>
</dbReference>
<dbReference type="Proteomes" id="UP001597138">
    <property type="component" value="Unassembled WGS sequence"/>
</dbReference>
<evidence type="ECO:0000313" key="1">
    <source>
        <dbReference type="EMBL" id="MFD1603722.1"/>
    </source>
</evidence>
<keyword evidence="2" id="KW-1185">Reference proteome</keyword>
<reference evidence="2" key="1">
    <citation type="journal article" date="2019" name="Int. J. Syst. Evol. Microbiol.">
        <title>The Global Catalogue of Microorganisms (GCM) 10K type strain sequencing project: providing services to taxonomists for standard genome sequencing and annotation.</title>
        <authorList>
            <consortium name="The Broad Institute Genomics Platform"/>
            <consortium name="The Broad Institute Genome Sequencing Center for Infectious Disease"/>
            <person name="Wu L."/>
            <person name="Ma J."/>
        </authorList>
    </citation>
    <scope>NUCLEOTIDE SEQUENCE [LARGE SCALE GENOMIC DNA]</scope>
    <source>
        <strain evidence="2">CCUG 70865</strain>
    </source>
</reference>
<proteinExistence type="predicted"/>
<evidence type="ECO:0000313" key="2">
    <source>
        <dbReference type="Proteomes" id="UP001597138"/>
    </source>
</evidence>
<sequence length="169" mass="20041">MKQLKVIIIGFVLFGLFGFSKKPLLTVKEEIPTDFYFVIEDGGNDYYNSQNNNFHRKYVKEEKVIKVKLTKDEKEKIYSLILKIKFFEMPTKFESTDKKNIVIRSPSFLQSILIKANGKNKLVSYNTGFTSNKNDEKAKPFLELYNKIWEVLYKKEQVKKMPKSDYFYE</sequence>
<organism evidence="1 2">
    <name type="scientific">Flavobacterium artemisiae</name>
    <dbReference type="NCBI Taxonomy" id="2126556"/>
    <lineage>
        <taxon>Bacteria</taxon>
        <taxon>Pseudomonadati</taxon>
        <taxon>Bacteroidota</taxon>
        <taxon>Flavobacteriia</taxon>
        <taxon>Flavobacteriales</taxon>
        <taxon>Flavobacteriaceae</taxon>
        <taxon>Flavobacterium</taxon>
    </lineage>
</organism>
<evidence type="ECO:0008006" key="3">
    <source>
        <dbReference type="Google" id="ProtNLM"/>
    </source>
</evidence>
<name>A0ABW4HEG6_9FLAO</name>
<protein>
    <recommendedName>
        <fullName evidence="3">Lipoprotein</fullName>
    </recommendedName>
</protein>
<dbReference type="EMBL" id="JBHUDZ010000012">
    <property type="protein sequence ID" value="MFD1603722.1"/>
    <property type="molecule type" value="Genomic_DNA"/>
</dbReference>